<dbReference type="EMBL" id="UINC01020863">
    <property type="protein sequence ID" value="SVA87186.1"/>
    <property type="molecule type" value="Genomic_DNA"/>
</dbReference>
<organism evidence="1">
    <name type="scientific">marine metagenome</name>
    <dbReference type="NCBI Taxonomy" id="408172"/>
    <lineage>
        <taxon>unclassified sequences</taxon>
        <taxon>metagenomes</taxon>
        <taxon>ecological metagenomes</taxon>
    </lineage>
</organism>
<reference evidence="1" key="1">
    <citation type="submission" date="2018-05" db="EMBL/GenBank/DDBJ databases">
        <authorList>
            <person name="Lanie J.A."/>
            <person name="Ng W.-L."/>
            <person name="Kazmierczak K.M."/>
            <person name="Andrzejewski T.M."/>
            <person name="Davidsen T.M."/>
            <person name="Wayne K.J."/>
            <person name="Tettelin H."/>
            <person name="Glass J.I."/>
            <person name="Rusch D."/>
            <person name="Podicherti R."/>
            <person name="Tsui H.-C.T."/>
            <person name="Winkler M.E."/>
        </authorList>
    </citation>
    <scope>NUCLEOTIDE SEQUENCE</scope>
</reference>
<proteinExistence type="predicted"/>
<sequence>MTKVVDETTHIHTEECEHENNMTLAQYIYMRMSDEQVKFQRDRPKSWPAGLFITSADIDRYIREYVLNETGTVSNAPFKGRVWP</sequence>
<protein>
    <submittedName>
        <fullName evidence="1">Uncharacterized protein</fullName>
    </submittedName>
</protein>
<dbReference type="AlphaFoldDB" id="A0A381ZD40"/>
<gene>
    <name evidence="1" type="ORF">METZ01_LOCUS140040</name>
</gene>
<accession>A0A381ZD40</accession>
<name>A0A381ZD40_9ZZZZ</name>
<evidence type="ECO:0000313" key="1">
    <source>
        <dbReference type="EMBL" id="SVA87186.1"/>
    </source>
</evidence>